<comment type="caution">
    <text evidence="9">The sequence shown here is derived from an EMBL/GenBank/DDBJ whole genome shotgun (WGS) entry which is preliminary data.</text>
</comment>
<evidence type="ECO:0000259" key="8">
    <source>
        <dbReference type="PROSITE" id="PS50928"/>
    </source>
</evidence>
<dbReference type="EMBL" id="SAUN01000001">
    <property type="protein sequence ID" value="RVX43308.1"/>
    <property type="molecule type" value="Genomic_DNA"/>
</dbReference>
<evidence type="ECO:0000256" key="3">
    <source>
        <dbReference type="ARBA" id="ARBA00022475"/>
    </source>
</evidence>
<dbReference type="SUPFAM" id="SSF160964">
    <property type="entry name" value="MalF N-terminal region-like"/>
    <property type="match status" value="1"/>
</dbReference>
<comment type="similarity">
    <text evidence="7">Belongs to the binding-protein-dependent transport system permease family.</text>
</comment>
<keyword evidence="4 7" id="KW-0812">Transmembrane</keyword>
<name>A0A438MC97_9ACTN</name>
<feature type="transmembrane region" description="Helical" evidence="7">
    <location>
        <begin position="298"/>
        <end position="317"/>
    </location>
</feature>
<dbReference type="OrthoDB" id="34224at2"/>
<gene>
    <name evidence="9" type="ORF">EDD27_5983</name>
</gene>
<evidence type="ECO:0000256" key="7">
    <source>
        <dbReference type="RuleBase" id="RU363032"/>
    </source>
</evidence>
<sequence>MLIKTINAVLAVIAGVGGALALFWLLNRLVGLLPGKWEDRLKPYVYIGPAFLAISLYLIYPAIQTINFSFANADSTAYVGLDNYTSLLGSAGFRSTLVNTLLWIVIVPAVTIALGLGIAVLADRLRPRAEKLAKTAIFMPMAISAVGAGTIWRFVYATNPPGEPQIGVQNAIVTGLGFDPVNWLQISDFKFNSLELMVMLLWAQVGFSMVLLSAAIKGVPADTLEAARIDGASERQIFFRVIVPQIRGTIITVFVTVTIGVMKLFDIVYVMTNGDFDTNVIGVQFFNELFTNFENGKAAAIVVMLMIAIIPIMIYQVRHFRTEEAGR</sequence>
<feature type="domain" description="ABC transmembrane type-1" evidence="8">
    <location>
        <begin position="97"/>
        <end position="314"/>
    </location>
</feature>
<dbReference type="Gene3D" id="1.10.3720.10">
    <property type="entry name" value="MetI-like"/>
    <property type="match status" value="1"/>
</dbReference>
<dbReference type="GO" id="GO:0005886">
    <property type="term" value="C:plasma membrane"/>
    <property type="evidence" value="ECO:0007669"/>
    <property type="project" value="UniProtKB-SubCell"/>
</dbReference>
<evidence type="ECO:0000256" key="2">
    <source>
        <dbReference type="ARBA" id="ARBA00022448"/>
    </source>
</evidence>
<organism evidence="9 10">
    <name type="scientific">Nonomuraea polychroma</name>
    <dbReference type="NCBI Taxonomy" id="46176"/>
    <lineage>
        <taxon>Bacteria</taxon>
        <taxon>Bacillati</taxon>
        <taxon>Actinomycetota</taxon>
        <taxon>Actinomycetes</taxon>
        <taxon>Streptosporangiales</taxon>
        <taxon>Streptosporangiaceae</taxon>
        <taxon>Nonomuraea</taxon>
    </lineage>
</organism>
<dbReference type="PANTHER" id="PTHR30193:SF18">
    <property type="entry name" value="OSMOPROTECTIVE COMPOUNDS UPTAKE PERMEASE PROTEIN GGTC"/>
    <property type="match status" value="1"/>
</dbReference>
<dbReference type="InterPro" id="IPR051393">
    <property type="entry name" value="ABC_transporter_permease"/>
</dbReference>
<evidence type="ECO:0000313" key="9">
    <source>
        <dbReference type="EMBL" id="RVX43308.1"/>
    </source>
</evidence>
<feature type="transmembrane region" description="Helical" evidence="7">
    <location>
        <begin position="101"/>
        <end position="123"/>
    </location>
</feature>
<dbReference type="RefSeq" id="WP_127935259.1">
    <property type="nucleotide sequence ID" value="NZ_SAUN01000001.1"/>
</dbReference>
<protein>
    <submittedName>
        <fullName evidence="9">Alpha-glucoside transport system permease protein</fullName>
    </submittedName>
</protein>
<feature type="transmembrane region" description="Helical" evidence="7">
    <location>
        <begin position="237"/>
        <end position="262"/>
    </location>
</feature>
<dbReference type="InterPro" id="IPR000515">
    <property type="entry name" value="MetI-like"/>
</dbReference>
<keyword evidence="6 7" id="KW-0472">Membrane</keyword>
<reference evidence="9 10" key="1">
    <citation type="submission" date="2019-01" db="EMBL/GenBank/DDBJ databases">
        <title>Sequencing the genomes of 1000 actinobacteria strains.</title>
        <authorList>
            <person name="Klenk H.-P."/>
        </authorList>
    </citation>
    <scope>NUCLEOTIDE SEQUENCE [LARGE SCALE GENOMIC DNA]</scope>
    <source>
        <strain evidence="9 10">DSM 43925</strain>
    </source>
</reference>
<feature type="transmembrane region" description="Helical" evidence="7">
    <location>
        <begin position="135"/>
        <end position="155"/>
    </location>
</feature>
<evidence type="ECO:0000256" key="4">
    <source>
        <dbReference type="ARBA" id="ARBA00022692"/>
    </source>
</evidence>
<feature type="transmembrane region" description="Helical" evidence="7">
    <location>
        <begin position="6"/>
        <end position="25"/>
    </location>
</feature>
<dbReference type="PROSITE" id="PS50928">
    <property type="entry name" value="ABC_TM1"/>
    <property type="match status" value="1"/>
</dbReference>
<dbReference type="Proteomes" id="UP000284824">
    <property type="component" value="Unassembled WGS sequence"/>
</dbReference>
<feature type="transmembrane region" description="Helical" evidence="7">
    <location>
        <begin position="45"/>
        <end position="63"/>
    </location>
</feature>
<dbReference type="Pfam" id="PF00528">
    <property type="entry name" value="BPD_transp_1"/>
    <property type="match status" value="1"/>
</dbReference>
<proteinExistence type="inferred from homology"/>
<dbReference type="AlphaFoldDB" id="A0A438MC97"/>
<dbReference type="GO" id="GO:0055085">
    <property type="term" value="P:transmembrane transport"/>
    <property type="evidence" value="ECO:0007669"/>
    <property type="project" value="InterPro"/>
</dbReference>
<dbReference type="InterPro" id="IPR035906">
    <property type="entry name" value="MetI-like_sf"/>
</dbReference>
<evidence type="ECO:0000256" key="1">
    <source>
        <dbReference type="ARBA" id="ARBA00004651"/>
    </source>
</evidence>
<keyword evidence="2 7" id="KW-0813">Transport</keyword>
<evidence type="ECO:0000256" key="6">
    <source>
        <dbReference type="ARBA" id="ARBA00023136"/>
    </source>
</evidence>
<dbReference type="CDD" id="cd06261">
    <property type="entry name" value="TM_PBP2"/>
    <property type="match status" value="1"/>
</dbReference>
<keyword evidence="3" id="KW-1003">Cell membrane</keyword>
<evidence type="ECO:0000313" key="10">
    <source>
        <dbReference type="Proteomes" id="UP000284824"/>
    </source>
</evidence>
<dbReference type="SUPFAM" id="SSF161098">
    <property type="entry name" value="MetI-like"/>
    <property type="match status" value="1"/>
</dbReference>
<keyword evidence="5 7" id="KW-1133">Transmembrane helix</keyword>
<accession>A0A438MC97</accession>
<dbReference type="PANTHER" id="PTHR30193">
    <property type="entry name" value="ABC TRANSPORTER PERMEASE PROTEIN"/>
    <property type="match status" value="1"/>
</dbReference>
<evidence type="ECO:0000256" key="5">
    <source>
        <dbReference type="ARBA" id="ARBA00022989"/>
    </source>
</evidence>
<comment type="subcellular location">
    <subcellularLocation>
        <location evidence="1 7">Cell membrane</location>
        <topology evidence="1 7">Multi-pass membrane protein</topology>
    </subcellularLocation>
</comment>
<keyword evidence="10" id="KW-1185">Reference proteome</keyword>
<feature type="transmembrane region" description="Helical" evidence="7">
    <location>
        <begin position="196"/>
        <end position="216"/>
    </location>
</feature>